<dbReference type="Proteomes" id="UP000037432">
    <property type="component" value="Unassembled WGS sequence"/>
</dbReference>
<comment type="caution">
    <text evidence="1">The sequence shown here is derived from an EMBL/GenBank/DDBJ whole genome shotgun (WGS) entry which is preliminary data.</text>
</comment>
<gene>
    <name evidence="1" type="ORF">ACM01_20260</name>
</gene>
<dbReference type="AlphaFoldDB" id="A0A0J8C5I2"/>
<protein>
    <submittedName>
        <fullName evidence="1">Uncharacterized protein</fullName>
    </submittedName>
</protein>
<reference evidence="1 2" key="1">
    <citation type="submission" date="2015-06" db="EMBL/GenBank/DDBJ databases">
        <authorList>
            <person name="Ju K.-S."/>
            <person name="Doroghazi J.R."/>
            <person name="Metcalf W.W."/>
        </authorList>
    </citation>
    <scope>NUCLEOTIDE SEQUENCE [LARGE SCALE GENOMIC DNA]</scope>
    <source>
        <strain evidence="1 2">NRRL 3414</strain>
    </source>
</reference>
<evidence type="ECO:0000313" key="2">
    <source>
        <dbReference type="Proteomes" id="UP000037432"/>
    </source>
</evidence>
<name>A0A0J8C5I2_STRVR</name>
<organism evidence="1 2">
    <name type="scientific">Streptomyces viridochromogenes</name>
    <dbReference type="NCBI Taxonomy" id="1938"/>
    <lineage>
        <taxon>Bacteria</taxon>
        <taxon>Bacillati</taxon>
        <taxon>Actinomycetota</taxon>
        <taxon>Actinomycetes</taxon>
        <taxon>Kitasatosporales</taxon>
        <taxon>Streptomycetaceae</taxon>
        <taxon>Streptomyces</taxon>
    </lineage>
</organism>
<dbReference type="EMBL" id="LFNT01000022">
    <property type="protein sequence ID" value="KMS73095.1"/>
    <property type="molecule type" value="Genomic_DNA"/>
</dbReference>
<accession>A0A0J8C5I2</accession>
<proteinExistence type="predicted"/>
<evidence type="ECO:0000313" key="1">
    <source>
        <dbReference type="EMBL" id="KMS73095.1"/>
    </source>
</evidence>
<sequence length="74" mass="7580">MYAQFTVTARSGVAEAARSPWPVVMTRAEGAYREAGAGAGAEAGALWAGMLRGPATAVVSRTPVIAQRVIGCMV</sequence>